<dbReference type="Pfam" id="PF10032">
    <property type="entry name" value="Pho88"/>
    <property type="match status" value="1"/>
</dbReference>
<organism evidence="3 4">
    <name type="scientific">Chytriomyces confervae</name>
    <dbReference type="NCBI Taxonomy" id="246404"/>
    <lineage>
        <taxon>Eukaryota</taxon>
        <taxon>Fungi</taxon>
        <taxon>Fungi incertae sedis</taxon>
        <taxon>Chytridiomycota</taxon>
        <taxon>Chytridiomycota incertae sedis</taxon>
        <taxon>Chytridiomycetes</taxon>
        <taxon>Chytridiales</taxon>
        <taxon>Chytriomycetaceae</taxon>
        <taxon>Chytriomyces</taxon>
    </lineage>
</organism>
<dbReference type="GO" id="GO:0005783">
    <property type="term" value="C:endoplasmic reticulum"/>
    <property type="evidence" value="ECO:0007669"/>
    <property type="project" value="InterPro"/>
</dbReference>
<evidence type="ECO:0000313" key="3">
    <source>
        <dbReference type="EMBL" id="TPX76293.1"/>
    </source>
</evidence>
<name>A0A507FJ22_9FUNG</name>
<evidence type="ECO:0000256" key="2">
    <source>
        <dbReference type="SAM" id="Phobius"/>
    </source>
</evidence>
<sequence length="196" mass="21829">MEGYAKLALHVVGLAFVIAQEAKLYEFDDPSQSTFFVQGYSITQLFVFGAIMAIRRAVDNAAEYGEQPLVYTVHKTKIATTFAKYDKQEADSMLSTSRIIFVVVTVASFQFKLISMFSLFVFGFLRTVSMVTNPLFRIYCLGAADMGDLERPWGPDETLWKEDSDAAKAGLEDTAPQDSKKADSKKAGKKTTKKNE</sequence>
<dbReference type="OrthoDB" id="2110850at2759"/>
<dbReference type="Proteomes" id="UP000320333">
    <property type="component" value="Unassembled WGS sequence"/>
</dbReference>
<evidence type="ECO:0000256" key="1">
    <source>
        <dbReference type="SAM" id="MobiDB-lite"/>
    </source>
</evidence>
<keyword evidence="4" id="KW-1185">Reference proteome</keyword>
<dbReference type="GO" id="GO:0045047">
    <property type="term" value="P:protein targeting to ER"/>
    <property type="evidence" value="ECO:0007669"/>
    <property type="project" value="InterPro"/>
</dbReference>
<feature type="compositionally biased region" description="Basic residues" evidence="1">
    <location>
        <begin position="187"/>
        <end position="196"/>
    </location>
</feature>
<feature type="region of interest" description="Disordered" evidence="1">
    <location>
        <begin position="170"/>
        <end position="196"/>
    </location>
</feature>
<dbReference type="AlphaFoldDB" id="A0A507FJ22"/>
<feature type="transmembrane region" description="Helical" evidence="2">
    <location>
        <begin position="99"/>
        <end position="125"/>
    </location>
</feature>
<reference evidence="3 4" key="1">
    <citation type="journal article" date="2019" name="Sci. Rep.">
        <title>Comparative genomics of chytrid fungi reveal insights into the obligate biotrophic and pathogenic lifestyle of Synchytrium endobioticum.</title>
        <authorList>
            <person name="van de Vossenberg B.T.L.H."/>
            <person name="Warris S."/>
            <person name="Nguyen H.D.T."/>
            <person name="van Gent-Pelzer M.P.E."/>
            <person name="Joly D.L."/>
            <person name="van de Geest H.C."/>
            <person name="Bonants P.J.M."/>
            <person name="Smith D.S."/>
            <person name="Levesque C.A."/>
            <person name="van der Lee T.A.J."/>
        </authorList>
    </citation>
    <scope>NUCLEOTIDE SEQUENCE [LARGE SCALE GENOMIC DNA]</scope>
    <source>
        <strain evidence="3 4">CBS 675.73</strain>
    </source>
</reference>
<protein>
    <submittedName>
        <fullName evidence="3">Uncharacterized protein</fullName>
    </submittedName>
</protein>
<dbReference type="EMBL" id="QEAP01000051">
    <property type="protein sequence ID" value="TPX76293.1"/>
    <property type="molecule type" value="Genomic_DNA"/>
</dbReference>
<keyword evidence="2" id="KW-0812">Transmembrane</keyword>
<feature type="transmembrane region" description="Helical" evidence="2">
    <location>
        <begin position="35"/>
        <end position="54"/>
    </location>
</feature>
<keyword evidence="2" id="KW-0472">Membrane</keyword>
<accession>A0A507FJ22</accession>
<evidence type="ECO:0000313" key="4">
    <source>
        <dbReference type="Proteomes" id="UP000320333"/>
    </source>
</evidence>
<dbReference type="InterPro" id="IPR012098">
    <property type="entry name" value="SND3_fun"/>
</dbReference>
<comment type="caution">
    <text evidence="3">The sequence shown here is derived from an EMBL/GenBank/DDBJ whole genome shotgun (WGS) entry which is preliminary data.</text>
</comment>
<proteinExistence type="predicted"/>
<gene>
    <name evidence="3" type="ORF">CcCBS67573_g02435</name>
</gene>
<keyword evidence="2" id="KW-1133">Transmembrane helix</keyword>